<dbReference type="Gene3D" id="2.30.31.70">
    <property type="match status" value="1"/>
</dbReference>
<dbReference type="Proteomes" id="UP000202618">
    <property type="component" value="Segment"/>
</dbReference>
<dbReference type="GeneID" id="29058811"/>
<dbReference type="Pfam" id="PF02229">
    <property type="entry name" value="PC4"/>
    <property type="match status" value="1"/>
</dbReference>
<proteinExistence type="predicted"/>
<accession>A0A172JI00</accession>
<evidence type="ECO:0000259" key="1">
    <source>
        <dbReference type="Pfam" id="PF02229"/>
    </source>
</evidence>
<sequence length="78" mass="8967">MGKEVTFEIIKELGVLSEGKNGWTKQVNIVKWNNGKPKLDIRDWNEDRSKMGKGITLNYDDVQLLSDILEDCKDDLDI</sequence>
<name>A0A172JI00_BPPB1</name>
<evidence type="ECO:0000313" key="2">
    <source>
        <dbReference type="EMBL" id="AMS01177.1"/>
    </source>
</evidence>
<dbReference type="KEGG" id="vg:29058811"/>
<feature type="domain" description="Transcriptional coactivator p15 (PC4) C-terminal" evidence="1">
    <location>
        <begin position="21"/>
        <end position="66"/>
    </location>
</feature>
<organism evidence="2 3">
    <name type="scientific">Bacillus phage AR9</name>
    <dbReference type="NCBI Taxonomy" id="1815509"/>
    <lineage>
        <taxon>Viruses</taxon>
        <taxon>Duplodnaviria</taxon>
        <taxon>Heunggongvirae</taxon>
        <taxon>Uroviricota</taxon>
        <taxon>Caudoviricetes</taxon>
        <taxon>Takahashivirus</taxon>
        <taxon>Bacillus phage PBS1</taxon>
    </lineage>
</organism>
<dbReference type="InterPro" id="IPR003173">
    <property type="entry name" value="PC4_C"/>
</dbReference>
<dbReference type="GO" id="GO:0003677">
    <property type="term" value="F:DNA binding"/>
    <property type="evidence" value="ECO:0007669"/>
    <property type="project" value="InterPro"/>
</dbReference>
<dbReference type="RefSeq" id="YP_009282997.1">
    <property type="nucleotide sequence ID" value="NC_031039.1"/>
</dbReference>
<dbReference type="GO" id="GO:0006355">
    <property type="term" value="P:regulation of DNA-templated transcription"/>
    <property type="evidence" value="ECO:0007669"/>
    <property type="project" value="InterPro"/>
</dbReference>
<reference evidence="2 3" key="1">
    <citation type="journal article" date="2016" name="Virology">
        <title>The genome of AR9, a giant transducing Bacillus phage encoding two multisubunit RNA polymerases.</title>
        <authorList>
            <person name="Lavysh D."/>
            <person name="Sokolova M."/>
            <person name="Minakhin L."/>
            <person name="Yakunina M."/>
            <person name="Artamonova T."/>
            <person name="Kozyavkin S."/>
            <person name="Makarova K.S."/>
            <person name="Koonin E.V."/>
            <person name="Severinov K."/>
        </authorList>
    </citation>
    <scope>NUCLEOTIDE SEQUENCE [LARGE SCALE GENOMIC DNA]</scope>
</reference>
<dbReference type="EMBL" id="KU878088">
    <property type="protein sequence ID" value="AMS01177.1"/>
    <property type="molecule type" value="Genomic_DNA"/>
</dbReference>
<gene>
    <name evidence="2" type="ORF">AR9_g093</name>
</gene>
<protein>
    <submittedName>
        <fullName evidence="2">DNA binding protein</fullName>
    </submittedName>
</protein>
<evidence type="ECO:0000313" key="3">
    <source>
        <dbReference type="Proteomes" id="UP000202618"/>
    </source>
</evidence>